<reference evidence="1 2" key="1">
    <citation type="submission" date="2023-06" db="EMBL/GenBank/DDBJ databases">
        <title>Identification and characterization of antibiotic-resistant Gram-negative bacteria.</title>
        <authorList>
            <person name="Cho G.-S."/>
            <person name="Lee J."/>
            <person name="Tai E."/>
            <person name="Jeong S."/>
            <person name="Kim I."/>
            <person name="Kim B.-E."/>
            <person name="Jeong M.-I."/>
            <person name="Oh K.-K."/>
            <person name="Franz C.M.A.P."/>
        </authorList>
    </citation>
    <scope>NUCLEOTIDE SEQUENCE [LARGE SCALE GENOMIC DNA]</scope>
    <source>
        <strain evidence="1 2">V106_12</strain>
    </source>
</reference>
<dbReference type="EMBL" id="JASSOM010000003">
    <property type="protein sequence ID" value="MDK9361896.1"/>
    <property type="molecule type" value="Genomic_DNA"/>
</dbReference>
<comment type="caution">
    <text evidence="1">The sequence shown here is derived from an EMBL/GenBank/DDBJ whole genome shotgun (WGS) entry which is preliminary data.</text>
</comment>
<protein>
    <submittedName>
        <fullName evidence="1">HsdR</fullName>
    </submittedName>
</protein>
<organism evidence="1 2">
    <name type="scientific">Lelliottia wanjuensis</name>
    <dbReference type="NCBI Taxonomy" id="3050585"/>
    <lineage>
        <taxon>Bacteria</taxon>
        <taxon>Pseudomonadati</taxon>
        <taxon>Pseudomonadota</taxon>
        <taxon>Gammaproteobacteria</taxon>
        <taxon>Enterobacterales</taxon>
        <taxon>Enterobacteriaceae</taxon>
        <taxon>Lelliottia</taxon>
    </lineage>
</organism>
<dbReference type="RefSeq" id="WP_285149647.1">
    <property type="nucleotide sequence ID" value="NZ_JASSOM010000003.1"/>
</dbReference>
<sequence length="367" mass="42031">MIDDDDVSQEPHIPELSQDVQALINNGLEFLDKAREELEASKAKFSVVSFWTAVEILLKVPLVHEHWSLVCSKKTSPKRQAYRDGDFQSITYEETRNLLRDVLEKPLTPETHNVFEKVRKHRNRVVHFYHSAFTAADQVQIQKEQADAWFALNRLMRDEWQSIFGAKNSYSWKLAHGETRLLRGSEFYAAVRLKQVKQELDSLAKIGIDIGICGTCKQQALVTSTQTTGSEKHTLFVTRCYVCTDLYRYISLICPDCDERQSLTEGDEPFACENCESTEDRMTLLDEETYRSVDEPLLSNLPAGCTNCMIPDSVCQHGDGYLCTQCLSYYTALDECECCNHLSDSVPEFSRYRGCDFCDGDSRYHDD</sequence>
<keyword evidence="2" id="KW-1185">Reference proteome</keyword>
<proteinExistence type="predicted"/>
<gene>
    <name evidence="1" type="ORF">QQF32_01555</name>
</gene>
<evidence type="ECO:0000313" key="1">
    <source>
        <dbReference type="EMBL" id="MDK9361896.1"/>
    </source>
</evidence>
<dbReference type="Proteomes" id="UP001223214">
    <property type="component" value="Unassembled WGS sequence"/>
</dbReference>
<evidence type="ECO:0000313" key="2">
    <source>
        <dbReference type="Proteomes" id="UP001223214"/>
    </source>
</evidence>
<accession>A0AAP4FRH3</accession>
<name>A0AAP4FRH3_9ENTR</name>
<dbReference type="AlphaFoldDB" id="A0AAP4FRH3"/>